<feature type="region of interest" description="Disordered" evidence="1">
    <location>
        <begin position="1"/>
        <end position="64"/>
    </location>
</feature>
<protein>
    <submittedName>
        <fullName evidence="2">Uncharacterized protein</fullName>
    </submittedName>
</protein>
<evidence type="ECO:0000313" key="3">
    <source>
        <dbReference type="Proteomes" id="UP000290288"/>
    </source>
</evidence>
<dbReference type="EMBL" id="SDEE01000009">
    <property type="protein sequence ID" value="RXW25112.1"/>
    <property type="molecule type" value="Genomic_DNA"/>
</dbReference>
<dbReference type="Proteomes" id="UP000290288">
    <property type="component" value="Unassembled WGS sequence"/>
</dbReference>
<keyword evidence="3" id="KW-1185">Reference proteome</keyword>
<dbReference type="AlphaFoldDB" id="A0A4Q2DZW8"/>
<proteinExistence type="predicted"/>
<reference evidence="2 3" key="1">
    <citation type="submission" date="2019-01" db="EMBL/GenBank/DDBJ databases">
        <title>Draft genome sequence of Psathyrella aberdarensis IHI B618.</title>
        <authorList>
            <person name="Buettner E."/>
            <person name="Kellner H."/>
        </authorList>
    </citation>
    <scope>NUCLEOTIDE SEQUENCE [LARGE SCALE GENOMIC DNA]</scope>
    <source>
        <strain evidence="2 3">IHI B618</strain>
    </source>
</reference>
<feature type="compositionally biased region" description="Acidic residues" evidence="1">
    <location>
        <begin position="34"/>
        <end position="64"/>
    </location>
</feature>
<sequence length="64" mass="7047">MSAFTVEQPMDEDILSDVVPSNIVSRQPPQGADGESEYDVDEPMEEDQLESEVESDEDDDDVAA</sequence>
<gene>
    <name evidence="2" type="ORF">EST38_g751</name>
</gene>
<dbReference type="OrthoDB" id="3266558at2759"/>
<comment type="caution">
    <text evidence="2">The sequence shown here is derived from an EMBL/GenBank/DDBJ whole genome shotgun (WGS) entry which is preliminary data.</text>
</comment>
<name>A0A4Q2DZW8_9AGAR</name>
<evidence type="ECO:0000256" key="1">
    <source>
        <dbReference type="SAM" id="MobiDB-lite"/>
    </source>
</evidence>
<organism evidence="2 3">
    <name type="scientific">Candolleomyces aberdarensis</name>
    <dbReference type="NCBI Taxonomy" id="2316362"/>
    <lineage>
        <taxon>Eukaryota</taxon>
        <taxon>Fungi</taxon>
        <taxon>Dikarya</taxon>
        <taxon>Basidiomycota</taxon>
        <taxon>Agaricomycotina</taxon>
        <taxon>Agaricomycetes</taxon>
        <taxon>Agaricomycetidae</taxon>
        <taxon>Agaricales</taxon>
        <taxon>Agaricineae</taxon>
        <taxon>Psathyrellaceae</taxon>
        <taxon>Candolleomyces</taxon>
    </lineage>
</organism>
<accession>A0A4Q2DZW8</accession>
<evidence type="ECO:0000313" key="2">
    <source>
        <dbReference type="EMBL" id="RXW25112.1"/>
    </source>
</evidence>
<dbReference type="STRING" id="2316362.A0A4Q2DZW8"/>